<evidence type="ECO:0000259" key="10">
    <source>
        <dbReference type="Pfam" id="PF00724"/>
    </source>
</evidence>
<dbReference type="PANTHER" id="PTHR42917">
    <property type="entry name" value="2,4-DIENOYL-COA REDUCTASE"/>
    <property type="match status" value="1"/>
</dbReference>
<keyword evidence="6" id="KW-0479">Metal-binding</keyword>
<sequence length="703" mass="76135">MSKYPHLLQPLDLGFTQLKNRVLMGSMHTGLEEGKSLTRLATFFAERAKGDVGLIVTGGIAPNRAGRVSPLAAKMTTQGEIDAHKEVTAAVHENGGKIAMQILHSGRYGYHPFNVAPSAIKAPIGWFTPRELSSKAVRATIRDYAQCAANAKAAGYDGVEIMGSEGYLINQFIVEHTNKRTDEWGGPYANRIRFPVEVVKAARQAVGKDFIIIFRLSMLDLIEKGSTWEEIVQLAKEIENAGATIINTGIGWHEARIPTIATSVPRGGFSWVTKKMMGEVNIPLITTNRINAPEVGNQIIADGHADMVSMARPFLADPEFVLKAKEGREDEINTCIGCNQACLDHTFKGITASCLVNPRSGYETELKFTPTENVQRIAVVGAGPAGLSFSTSAATRGHEVTLFDQADAIGGQFNMAKVIPGKEEFYETLRYFEKKLKLTGVNVKLGQRVSAEDLAAGGFDKVVIATGVLPRDLKIPGGDHSKVLSYIDVLKHKAPVGKRVAVIGAGGIGFDVSEFLTHIGKSASLDVNLFAKEWGIDTSNSVRGGVQGVKQEVPAPEREVYLMQRKSTKHGKDLGKTTGWIHRLSLKHRDVKMIGGVNYDKVDDAGLHYTDKEGKKHVLGVDNVVVCAGQIPLRELEEPLKKKGVTVFRIGGADEAGELDAKRAIDQGARLAAKIETATPGEPLGAKPTLSTQIFEFLGKFQK</sequence>
<dbReference type="InParanoid" id="K3XB01"/>
<dbReference type="eggNOG" id="KOG0134">
    <property type="taxonomic scope" value="Eukaryota"/>
</dbReference>
<dbReference type="PANTHER" id="PTHR42917:SF2">
    <property type="entry name" value="2,4-DIENOYL-COA REDUCTASE [(2E)-ENOYL-COA-PRODUCING]"/>
    <property type="match status" value="1"/>
</dbReference>
<dbReference type="InterPro" id="IPR023753">
    <property type="entry name" value="FAD/NAD-binding_dom"/>
</dbReference>
<dbReference type="Gene3D" id="3.40.50.720">
    <property type="entry name" value="NAD(P)-binding Rossmann-like Domain"/>
    <property type="match status" value="1"/>
</dbReference>
<comment type="similarity">
    <text evidence="3">In the N-terminal section; belongs to the NADH:flavin oxidoreductase/NADH oxidase family.</text>
</comment>
<dbReference type="PRINTS" id="PR00469">
    <property type="entry name" value="PNDRDTASEII"/>
</dbReference>
<dbReference type="Proteomes" id="UP000019132">
    <property type="component" value="Unassembled WGS sequence"/>
</dbReference>
<dbReference type="GO" id="GO:0010181">
    <property type="term" value="F:FMN binding"/>
    <property type="evidence" value="ECO:0007669"/>
    <property type="project" value="InterPro"/>
</dbReference>
<dbReference type="SUPFAM" id="SSF51905">
    <property type="entry name" value="FAD/NAD(P)-binding domain"/>
    <property type="match status" value="1"/>
</dbReference>
<dbReference type="GO" id="GO:0016491">
    <property type="term" value="F:oxidoreductase activity"/>
    <property type="evidence" value="ECO:0007669"/>
    <property type="project" value="UniProtKB-KW"/>
</dbReference>
<dbReference type="AlphaFoldDB" id="K3XB01"/>
<feature type="domain" description="FAD/NAD(P)-binding" evidence="11">
    <location>
        <begin position="376"/>
        <end position="652"/>
    </location>
</feature>
<evidence type="ECO:0000313" key="12">
    <source>
        <dbReference type="EnsemblProtists" id="PYU1_T014400"/>
    </source>
</evidence>
<dbReference type="FunFam" id="3.50.50.60:FF:000113">
    <property type="entry name" value="NADPH-dependent 2,4-dienoyl-CoA reductase"/>
    <property type="match status" value="1"/>
</dbReference>
<dbReference type="EnsemblProtists" id="PYU1_T014400">
    <property type="protein sequence ID" value="PYU1_T014400"/>
    <property type="gene ID" value="PYU1_G014369"/>
</dbReference>
<proteinExistence type="inferred from homology"/>
<comment type="cofactor">
    <cofactor evidence="1">
        <name>FMN</name>
        <dbReference type="ChEBI" id="CHEBI:58210"/>
    </cofactor>
</comment>
<dbReference type="HOGENOM" id="CLU_012153_1_1_1"/>
<dbReference type="Gene3D" id="3.20.20.70">
    <property type="entry name" value="Aldolase class I"/>
    <property type="match status" value="1"/>
</dbReference>
<evidence type="ECO:0000256" key="5">
    <source>
        <dbReference type="ARBA" id="ARBA00022643"/>
    </source>
</evidence>
<dbReference type="SUPFAM" id="SSF51971">
    <property type="entry name" value="Nucleotide-binding domain"/>
    <property type="match status" value="1"/>
</dbReference>
<dbReference type="InterPro" id="IPR013785">
    <property type="entry name" value="Aldolase_TIM"/>
</dbReference>
<dbReference type="Gene3D" id="3.50.50.60">
    <property type="entry name" value="FAD/NAD(P)-binding domain"/>
    <property type="match status" value="1"/>
</dbReference>
<dbReference type="GO" id="GO:0046872">
    <property type="term" value="F:metal ion binding"/>
    <property type="evidence" value="ECO:0007669"/>
    <property type="project" value="UniProtKB-KW"/>
</dbReference>
<comment type="cofactor">
    <cofactor evidence="2">
        <name>[4Fe-4S] cluster</name>
        <dbReference type="ChEBI" id="CHEBI:49883"/>
    </cofactor>
</comment>
<feature type="domain" description="NADH:flavin oxidoreductase/NADH oxidase N-terminal" evidence="10">
    <location>
        <begin position="7"/>
        <end position="331"/>
    </location>
</feature>
<dbReference type="InterPro" id="IPR036188">
    <property type="entry name" value="FAD/NAD-bd_sf"/>
</dbReference>
<evidence type="ECO:0000256" key="1">
    <source>
        <dbReference type="ARBA" id="ARBA00001917"/>
    </source>
</evidence>
<keyword evidence="8" id="KW-0408">Iron</keyword>
<protein>
    <recommendedName>
        <fullName evidence="14">NADH:flavin oxidoreductase/NADH oxidase N-terminal domain-containing protein</fullName>
    </recommendedName>
</protein>
<name>K3XB01_GLOUD</name>
<evidence type="ECO:0000256" key="3">
    <source>
        <dbReference type="ARBA" id="ARBA00011048"/>
    </source>
</evidence>
<reference evidence="13" key="1">
    <citation type="journal article" date="2010" name="Genome Biol.">
        <title>Genome sequence of the necrotrophic plant pathogen Pythium ultimum reveals original pathogenicity mechanisms and effector repertoire.</title>
        <authorList>
            <person name="Levesque C.A."/>
            <person name="Brouwer H."/>
            <person name="Cano L."/>
            <person name="Hamilton J.P."/>
            <person name="Holt C."/>
            <person name="Huitema E."/>
            <person name="Raffaele S."/>
            <person name="Robideau G.P."/>
            <person name="Thines M."/>
            <person name="Win J."/>
            <person name="Zerillo M.M."/>
            <person name="Beakes G.W."/>
            <person name="Boore J.L."/>
            <person name="Busam D."/>
            <person name="Dumas B."/>
            <person name="Ferriera S."/>
            <person name="Fuerstenberg S.I."/>
            <person name="Gachon C.M."/>
            <person name="Gaulin E."/>
            <person name="Govers F."/>
            <person name="Grenville-Briggs L."/>
            <person name="Horner N."/>
            <person name="Hostetler J."/>
            <person name="Jiang R.H."/>
            <person name="Johnson J."/>
            <person name="Krajaejun T."/>
            <person name="Lin H."/>
            <person name="Meijer H.J."/>
            <person name="Moore B."/>
            <person name="Morris P."/>
            <person name="Phuntmart V."/>
            <person name="Puiu D."/>
            <person name="Shetty J."/>
            <person name="Stajich J.E."/>
            <person name="Tripathy S."/>
            <person name="Wawra S."/>
            <person name="van West P."/>
            <person name="Whitty B.R."/>
            <person name="Coutinho P.M."/>
            <person name="Henrissat B."/>
            <person name="Martin F."/>
            <person name="Thomas P.D."/>
            <person name="Tyler B.M."/>
            <person name="De Vries R.P."/>
            <person name="Kamoun S."/>
            <person name="Yandell M."/>
            <person name="Tisserat N."/>
            <person name="Buell C.R."/>
        </authorList>
    </citation>
    <scope>NUCLEOTIDE SEQUENCE</scope>
    <source>
        <strain evidence="13">DAOM:BR144</strain>
    </source>
</reference>
<keyword evidence="9" id="KW-0411">Iron-sulfur</keyword>
<reference evidence="12" key="3">
    <citation type="submission" date="2015-02" db="UniProtKB">
        <authorList>
            <consortium name="EnsemblProtists"/>
        </authorList>
    </citation>
    <scope>IDENTIFICATION</scope>
    <source>
        <strain evidence="12">DAOM BR144</strain>
    </source>
</reference>
<dbReference type="VEuPathDB" id="FungiDB:PYU1_G014369"/>
<evidence type="ECO:0000256" key="8">
    <source>
        <dbReference type="ARBA" id="ARBA00023004"/>
    </source>
</evidence>
<dbReference type="InterPro" id="IPR001155">
    <property type="entry name" value="OxRdtase_FMN_N"/>
</dbReference>
<dbReference type="GO" id="GO:0051536">
    <property type="term" value="F:iron-sulfur cluster binding"/>
    <property type="evidence" value="ECO:0007669"/>
    <property type="project" value="UniProtKB-KW"/>
</dbReference>
<evidence type="ECO:0000256" key="2">
    <source>
        <dbReference type="ARBA" id="ARBA00001966"/>
    </source>
</evidence>
<accession>K3XB01</accession>
<evidence type="ECO:0000313" key="13">
    <source>
        <dbReference type="Proteomes" id="UP000019132"/>
    </source>
</evidence>
<dbReference type="Pfam" id="PF00724">
    <property type="entry name" value="Oxidored_FMN"/>
    <property type="match status" value="1"/>
</dbReference>
<reference evidence="13" key="2">
    <citation type="submission" date="2010-04" db="EMBL/GenBank/DDBJ databases">
        <authorList>
            <person name="Buell R."/>
            <person name="Hamilton J."/>
            <person name="Hostetler J."/>
        </authorList>
    </citation>
    <scope>NUCLEOTIDE SEQUENCE [LARGE SCALE GENOMIC DNA]</scope>
    <source>
        <strain evidence="13">DAOM:BR144</strain>
    </source>
</reference>
<keyword evidence="4" id="KW-0285">Flavoprotein</keyword>
<dbReference type="OMA" id="WGGDYAR"/>
<dbReference type="SUPFAM" id="SSF51395">
    <property type="entry name" value="FMN-linked oxidoreductases"/>
    <property type="match status" value="1"/>
</dbReference>
<dbReference type="FunFam" id="3.20.20.70:FF:000082">
    <property type="entry name" value="NADPH-dependent 2,4-dienoyl-CoA reductase"/>
    <property type="match status" value="1"/>
</dbReference>
<dbReference type="CDD" id="cd02930">
    <property type="entry name" value="DCR_FMN"/>
    <property type="match status" value="1"/>
</dbReference>
<organism evidence="12 13">
    <name type="scientific">Globisporangium ultimum (strain ATCC 200006 / CBS 805.95 / DAOM BR144)</name>
    <name type="common">Pythium ultimum</name>
    <dbReference type="NCBI Taxonomy" id="431595"/>
    <lineage>
        <taxon>Eukaryota</taxon>
        <taxon>Sar</taxon>
        <taxon>Stramenopiles</taxon>
        <taxon>Oomycota</taxon>
        <taxon>Peronosporomycetes</taxon>
        <taxon>Pythiales</taxon>
        <taxon>Pythiaceae</taxon>
        <taxon>Globisporangium</taxon>
    </lineage>
</organism>
<dbReference type="eggNOG" id="KOG1800">
    <property type="taxonomic scope" value="Eukaryota"/>
</dbReference>
<keyword evidence="7" id="KW-0560">Oxidoreductase</keyword>
<evidence type="ECO:0000256" key="9">
    <source>
        <dbReference type="ARBA" id="ARBA00023014"/>
    </source>
</evidence>
<evidence type="ECO:0000256" key="4">
    <source>
        <dbReference type="ARBA" id="ARBA00022630"/>
    </source>
</evidence>
<dbReference type="PRINTS" id="PR00368">
    <property type="entry name" value="FADPNR"/>
</dbReference>
<evidence type="ECO:0000259" key="11">
    <source>
        <dbReference type="Pfam" id="PF07992"/>
    </source>
</evidence>
<evidence type="ECO:0000256" key="7">
    <source>
        <dbReference type="ARBA" id="ARBA00023002"/>
    </source>
</evidence>
<dbReference type="STRING" id="431595.K3XB01"/>
<keyword evidence="13" id="KW-1185">Reference proteome</keyword>
<dbReference type="Pfam" id="PF07992">
    <property type="entry name" value="Pyr_redox_2"/>
    <property type="match status" value="1"/>
</dbReference>
<keyword evidence="5" id="KW-0288">FMN</keyword>
<dbReference type="InterPro" id="IPR051793">
    <property type="entry name" value="NADH:flavin_oxidoreductase"/>
</dbReference>
<evidence type="ECO:0008006" key="14">
    <source>
        <dbReference type="Google" id="ProtNLM"/>
    </source>
</evidence>
<dbReference type="EMBL" id="GL376565">
    <property type="status" value="NOT_ANNOTATED_CDS"/>
    <property type="molecule type" value="Genomic_DNA"/>
</dbReference>
<evidence type="ECO:0000256" key="6">
    <source>
        <dbReference type="ARBA" id="ARBA00022723"/>
    </source>
</evidence>